<evidence type="ECO:0000259" key="3">
    <source>
        <dbReference type="Pfam" id="PF10415"/>
    </source>
</evidence>
<dbReference type="Gene3D" id="1.20.200.10">
    <property type="entry name" value="Fumarase/aspartase (Central domain)"/>
    <property type="match status" value="1"/>
</dbReference>
<dbReference type="InterPro" id="IPR022761">
    <property type="entry name" value="Fumarate_lyase_N"/>
</dbReference>
<dbReference type="InterPro" id="IPR008948">
    <property type="entry name" value="L-Aspartase-like"/>
</dbReference>
<sequence length="467" mass="51274">MKYRTEKDSLGKVSIPADTYYGIQTWRALQNFPVSGLLPDPRYVKASVLIKKAAALANYRLKLLDKDIYQAIIFACDRILAGYHSDQFVVDPFQAGAGTSHHMNINEVIANIASEKLGFPKGIYTRVHPHNHVNLAQSTNDVIPAAARLTVLLYWPDLASAVDKTVAVFQKKGREFAGIHKSGRTHLSDALPVTLGQEFKAYASALKNDLKRLQASRKNLFYLGLGGTAVGTGVNSHPAYRKLVIKELAKLTGLKLKAAPDSAESMQNVADLLDFSGALRILSQNLIRISNDLRLLSSGPGTGLAELTLPEVQAGSTIMPGKVNPSLLEMLTMTAFQVIGSDQTILLASMHGQLELNVFLPVVVHNLTNQIRILTNALGAFESKYLRFVEADREMCNYWLEKSSGLAAILNPHLGYEKAAELYRESRKSKIPITELVVKKGLMTSQKAKAVFDLKKIIKPNLTGNKK</sequence>
<dbReference type="InterPro" id="IPR018951">
    <property type="entry name" value="Fumarase_C_C"/>
</dbReference>
<evidence type="ECO:0000313" key="5">
    <source>
        <dbReference type="Proteomes" id="UP000034894"/>
    </source>
</evidence>
<dbReference type="FunFam" id="1.10.275.10:FF:000001">
    <property type="entry name" value="Fumarate hydratase, mitochondrial"/>
    <property type="match status" value="1"/>
</dbReference>
<dbReference type="Gene3D" id="1.10.40.30">
    <property type="entry name" value="Fumarase/aspartase (C-terminal domain)"/>
    <property type="match status" value="1"/>
</dbReference>
<dbReference type="PATRIC" id="fig|1618443.3.peg.21"/>
<dbReference type="GO" id="GO:0006531">
    <property type="term" value="P:aspartate metabolic process"/>
    <property type="evidence" value="ECO:0007669"/>
    <property type="project" value="TreeGrafter"/>
</dbReference>
<dbReference type="InterPro" id="IPR000362">
    <property type="entry name" value="Fumarate_lyase_fam"/>
</dbReference>
<gene>
    <name evidence="4" type="primary">aspA</name>
    <name evidence="4" type="ORF">UV73_C0001G0021</name>
</gene>
<evidence type="ECO:0000256" key="1">
    <source>
        <dbReference type="ARBA" id="ARBA00023239"/>
    </source>
</evidence>
<feature type="domain" description="Fumarate lyase N-terminal" evidence="2">
    <location>
        <begin position="11"/>
        <end position="340"/>
    </location>
</feature>
<dbReference type="Pfam" id="PF00206">
    <property type="entry name" value="Lyase_1"/>
    <property type="match status" value="1"/>
</dbReference>
<dbReference type="SUPFAM" id="SSF48557">
    <property type="entry name" value="L-aspartase-like"/>
    <property type="match status" value="1"/>
</dbReference>
<dbReference type="FunFam" id="1.20.200.10:FF:000001">
    <property type="entry name" value="Fumarate hydratase, mitochondrial"/>
    <property type="match status" value="1"/>
</dbReference>
<dbReference type="PROSITE" id="PS00163">
    <property type="entry name" value="FUMARATE_LYASES"/>
    <property type="match status" value="1"/>
</dbReference>
<dbReference type="PANTHER" id="PTHR42696">
    <property type="entry name" value="ASPARTATE AMMONIA-LYASE"/>
    <property type="match status" value="1"/>
</dbReference>
<evidence type="ECO:0000259" key="2">
    <source>
        <dbReference type="Pfam" id="PF00206"/>
    </source>
</evidence>
<dbReference type="Pfam" id="PF10415">
    <property type="entry name" value="FumaraseC_C"/>
    <property type="match status" value="1"/>
</dbReference>
<dbReference type="Gene3D" id="1.10.275.10">
    <property type="entry name" value="Fumarase/aspartase (N-terminal domain)"/>
    <property type="match status" value="1"/>
</dbReference>
<name>A0A0G1DKV9_9BACT</name>
<reference evidence="4 5" key="1">
    <citation type="journal article" date="2015" name="Nature">
        <title>rRNA introns, odd ribosomes, and small enigmatic genomes across a large radiation of phyla.</title>
        <authorList>
            <person name="Brown C.T."/>
            <person name="Hug L.A."/>
            <person name="Thomas B.C."/>
            <person name="Sharon I."/>
            <person name="Castelle C.J."/>
            <person name="Singh A."/>
            <person name="Wilkins M.J."/>
            <person name="Williams K.H."/>
            <person name="Banfield J.F."/>
        </authorList>
    </citation>
    <scope>NUCLEOTIDE SEQUENCE [LARGE SCALE GENOMIC DNA]</scope>
</reference>
<dbReference type="STRING" id="1618443.UV73_C0001G0021"/>
<dbReference type="Proteomes" id="UP000034894">
    <property type="component" value="Unassembled WGS sequence"/>
</dbReference>
<dbReference type="InterPro" id="IPR020557">
    <property type="entry name" value="Fumarate_lyase_CS"/>
</dbReference>
<dbReference type="GO" id="GO:0005829">
    <property type="term" value="C:cytosol"/>
    <property type="evidence" value="ECO:0007669"/>
    <property type="project" value="TreeGrafter"/>
</dbReference>
<accession>A0A0G1DKV9</accession>
<dbReference type="EMBL" id="LCFP01000001">
    <property type="protein sequence ID" value="KKS98500.1"/>
    <property type="molecule type" value="Genomic_DNA"/>
</dbReference>
<dbReference type="InterPro" id="IPR024083">
    <property type="entry name" value="Fumarase/histidase_N"/>
</dbReference>
<dbReference type="AlphaFoldDB" id="A0A0G1DKV9"/>
<keyword evidence="1 4" id="KW-0456">Lyase</keyword>
<evidence type="ECO:0000313" key="4">
    <source>
        <dbReference type="EMBL" id="KKS98500.1"/>
    </source>
</evidence>
<proteinExistence type="predicted"/>
<dbReference type="GO" id="GO:0006099">
    <property type="term" value="P:tricarboxylic acid cycle"/>
    <property type="evidence" value="ECO:0007669"/>
    <property type="project" value="InterPro"/>
</dbReference>
<dbReference type="InterPro" id="IPR051546">
    <property type="entry name" value="Aspartate_Ammonia-Lyase"/>
</dbReference>
<organism evidence="4 5">
    <name type="scientific">Candidatus Gottesmanbacteria bacterium GW2011_GWA2_43_14</name>
    <dbReference type="NCBI Taxonomy" id="1618443"/>
    <lineage>
        <taxon>Bacteria</taxon>
        <taxon>Candidatus Gottesmaniibacteriota</taxon>
    </lineage>
</organism>
<dbReference type="PRINTS" id="PR00149">
    <property type="entry name" value="FUMRATELYASE"/>
</dbReference>
<dbReference type="GO" id="GO:0008797">
    <property type="term" value="F:aspartate ammonia-lyase activity"/>
    <property type="evidence" value="ECO:0007669"/>
    <property type="project" value="UniProtKB-EC"/>
</dbReference>
<dbReference type="PANTHER" id="PTHR42696:SF2">
    <property type="entry name" value="ASPARTATE AMMONIA-LYASE"/>
    <property type="match status" value="1"/>
</dbReference>
<dbReference type="EC" id="4.3.1.1" evidence="4"/>
<dbReference type="NCBIfam" id="NF008909">
    <property type="entry name" value="PRK12273.1"/>
    <property type="match status" value="1"/>
</dbReference>
<protein>
    <submittedName>
        <fullName evidence="4">Aspartate ammonia-lyase, aspartate ammonia-lyase</fullName>
        <ecNumber evidence="4">4.3.1.1</ecNumber>
    </submittedName>
</protein>
<comment type="caution">
    <text evidence="4">The sequence shown here is derived from an EMBL/GenBank/DDBJ whole genome shotgun (WGS) entry which is preliminary data.</text>
</comment>
<feature type="domain" description="Fumarase C C-terminal" evidence="3">
    <location>
        <begin position="406"/>
        <end position="458"/>
    </location>
</feature>